<dbReference type="EMBL" id="KI546089">
    <property type="protein sequence ID" value="EST45790.1"/>
    <property type="molecule type" value="Genomic_DNA"/>
</dbReference>
<keyword evidence="3" id="KW-1185">Reference proteome</keyword>
<evidence type="ECO:0008006" key="4">
    <source>
        <dbReference type="Google" id="ProtNLM"/>
    </source>
</evidence>
<reference evidence="2" key="2">
    <citation type="submission" date="2020-12" db="EMBL/GenBank/DDBJ databases">
        <title>New Spironucleus salmonicida genome in near-complete chromosomes.</title>
        <authorList>
            <person name="Xu F."/>
            <person name="Kurt Z."/>
            <person name="Jimenez-Gonzalez A."/>
            <person name="Astvaldsson A."/>
            <person name="Andersson J.O."/>
            <person name="Svard S.G."/>
        </authorList>
    </citation>
    <scope>NUCLEOTIDE SEQUENCE</scope>
    <source>
        <strain evidence="2">ATCC 50377</strain>
    </source>
</reference>
<reference evidence="1 2" key="1">
    <citation type="journal article" date="2014" name="PLoS Genet.">
        <title>The Genome of Spironucleus salmonicida Highlights a Fish Pathogen Adapted to Fluctuating Environments.</title>
        <authorList>
            <person name="Xu F."/>
            <person name="Jerlstrom-Hultqvist J."/>
            <person name="Einarsson E."/>
            <person name="Astvaldsson A."/>
            <person name="Svard S.G."/>
            <person name="Andersson J.O."/>
        </authorList>
    </citation>
    <scope>NUCLEOTIDE SEQUENCE</scope>
    <source>
        <strain evidence="2">ATCC 50377</strain>
    </source>
</reference>
<evidence type="ECO:0000313" key="1">
    <source>
        <dbReference type="EMBL" id="EST45790.1"/>
    </source>
</evidence>
<dbReference type="AlphaFoldDB" id="V6LMD1"/>
<protein>
    <recommendedName>
        <fullName evidence="4">EF-hand domain-containing protein</fullName>
    </recommendedName>
</protein>
<dbReference type="EMBL" id="AUWU02000002">
    <property type="protein sequence ID" value="KAH0576481.1"/>
    <property type="molecule type" value="Genomic_DNA"/>
</dbReference>
<proteinExistence type="predicted"/>
<dbReference type="VEuPathDB" id="GiardiaDB:SS50377_22045"/>
<dbReference type="Gene3D" id="1.10.238.10">
    <property type="entry name" value="EF-hand"/>
    <property type="match status" value="1"/>
</dbReference>
<accession>V6LMD1</accession>
<organism evidence="1">
    <name type="scientific">Spironucleus salmonicida</name>
    <dbReference type="NCBI Taxonomy" id="348837"/>
    <lineage>
        <taxon>Eukaryota</taxon>
        <taxon>Metamonada</taxon>
        <taxon>Diplomonadida</taxon>
        <taxon>Hexamitidae</taxon>
        <taxon>Hexamitinae</taxon>
        <taxon>Spironucleus</taxon>
    </lineage>
</organism>
<evidence type="ECO:0000313" key="3">
    <source>
        <dbReference type="Proteomes" id="UP000018208"/>
    </source>
</evidence>
<name>V6LMD1_9EUKA</name>
<dbReference type="SUPFAM" id="SSF47473">
    <property type="entry name" value="EF-hand"/>
    <property type="match status" value="1"/>
</dbReference>
<dbReference type="InterPro" id="IPR011992">
    <property type="entry name" value="EF-hand-dom_pair"/>
</dbReference>
<gene>
    <name evidence="1" type="ORF">SS50377_14364</name>
    <name evidence="2" type="ORF">SS50377_22045</name>
</gene>
<dbReference type="Proteomes" id="UP000018208">
    <property type="component" value="Unassembled WGS sequence"/>
</dbReference>
<sequence>MSDPGSLRQLFLKHSNNGKASVQNVTQVLKSHLGITNLEYLNQVVKIISHNNDYQIGEQEFSQLIYAYLQPDEPIQQLFYASDDDRLGELTKTQFELLCMQLNVVLSERALAELVRKFTKDSKFTALSWSRAWMFIQQQIQ</sequence>
<evidence type="ECO:0000313" key="2">
    <source>
        <dbReference type="EMBL" id="KAH0576481.1"/>
    </source>
</evidence>